<organism evidence="1 2">
    <name type="scientific">Smallanthus sonchifolius</name>
    <dbReference type="NCBI Taxonomy" id="185202"/>
    <lineage>
        <taxon>Eukaryota</taxon>
        <taxon>Viridiplantae</taxon>
        <taxon>Streptophyta</taxon>
        <taxon>Embryophyta</taxon>
        <taxon>Tracheophyta</taxon>
        <taxon>Spermatophyta</taxon>
        <taxon>Magnoliopsida</taxon>
        <taxon>eudicotyledons</taxon>
        <taxon>Gunneridae</taxon>
        <taxon>Pentapetalae</taxon>
        <taxon>asterids</taxon>
        <taxon>campanulids</taxon>
        <taxon>Asterales</taxon>
        <taxon>Asteraceae</taxon>
        <taxon>Asteroideae</taxon>
        <taxon>Heliantheae alliance</taxon>
        <taxon>Millerieae</taxon>
        <taxon>Smallanthus</taxon>
    </lineage>
</organism>
<comment type="caution">
    <text evidence="1">The sequence shown here is derived from an EMBL/GenBank/DDBJ whole genome shotgun (WGS) entry which is preliminary data.</text>
</comment>
<evidence type="ECO:0000313" key="1">
    <source>
        <dbReference type="EMBL" id="KAI3807974.1"/>
    </source>
</evidence>
<dbReference type="EMBL" id="CM042025">
    <property type="protein sequence ID" value="KAI3807974.1"/>
    <property type="molecule type" value="Genomic_DNA"/>
</dbReference>
<sequence length="93" mass="10319">MATKKHNIMHAEEVDGKVLELGPVFLEIKSSQKPPFQLDSLVASNEDPRRLMGVMAKLRSILHAIKLVCMRFRLLHFSAGQKSELSAGCSITS</sequence>
<reference evidence="1 2" key="2">
    <citation type="journal article" date="2022" name="Mol. Ecol. Resour.">
        <title>The genomes of chicory, endive, great burdock and yacon provide insights into Asteraceae paleo-polyploidization history and plant inulin production.</title>
        <authorList>
            <person name="Fan W."/>
            <person name="Wang S."/>
            <person name="Wang H."/>
            <person name="Wang A."/>
            <person name="Jiang F."/>
            <person name="Liu H."/>
            <person name="Zhao H."/>
            <person name="Xu D."/>
            <person name="Zhang Y."/>
        </authorList>
    </citation>
    <scope>NUCLEOTIDE SEQUENCE [LARGE SCALE GENOMIC DNA]</scope>
    <source>
        <strain evidence="2">cv. Yunnan</strain>
        <tissue evidence="1">Leaves</tissue>
    </source>
</reference>
<proteinExistence type="predicted"/>
<evidence type="ECO:0000313" key="2">
    <source>
        <dbReference type="Proteomes" id="UP001056120"/>
    </source>
</evidence>
<reference evidence="2" key="1">
    <citation type="journal article" date="2022" name="Mol. Ecol. Resour.">
        <title>The genomes of chicory, endive, great burdock and yacon provide insights into Asteraceae palaeo-polyploidization history and plant inulin production.</title>
        <authorList>
            <person name="Fan W."/>
            <person name="Wang S."/>
            <person name="Wang H."/>
            <person name="Wang A."/>
            <person name="Jiang F."/>
            <person name="Liu H."/>
            <person name="Zhao H."/>
            <person name="Xu D."/>
            <person name="Zhang Y."/>
        </authorList>
    </citation>
    <scope>NUCLEOTIDE SEQUENCE [LARGE SCALE GENOMIC DNA]</scope>
    <source>
        <strain evidence="2">cv. Yunnan</strain>
    </source>
</reference>
<accession>A0ACB9IIZ3</accession>
<name>A0ACB9IIZ3_9ASTR</name>
<gene>
    <name evidence="1" type="ORF">L1987_23913</name>
</gene>
<protein>
    <submittedName>
        <fullName evidence="1">Uncharacterized protein</fullName>
    </submittedName>
</protein>
<dbReference type="Proteomes" id="UP001056120">
    <property type="component" value="Linkage Group LG08"/>
</dbReference>
<keyword evidence="2" id="KW-1185">Reference proteome</keyword>